<dbReference type="Proteomes" id="UP001248581">
    <property type="component" value="Chromosome"/>
</dbReference>
<dbReference type="RefSeq" id="WP_348386364.1">
    <property type="nucleotide sequence ID" value="NZ_CP134146.1"/>
</dbReference>
<keyword evidence="1" id="KW-0732">Signal</keyword>
<evidence type="ECO:0000313" key="3">
    <source>
        <dbReference type="Proteomes" id="UP001248581"/>
    </source>
</evidence>
<feature type="signal peptide" evidence="1">
    <location>
        <begin position="1"/>
        <end position="25"/>
    </location>
</feature>
<reference evidence="3" key="1">
    <citation type="submission" date="2023-09" db="EMBL/GenBank/DDBJ databases">
        <authorList>
            <person name="Li S."/>
            <person name="Li X."/>
            <person name="Zhang C."/>
            <person name="Zhao Z."/>
        </authorList>
    </citation>
    <scope>NUCLEOTIDE SEQUENCE [LARGE SCALE GENOMIC DNA]</scope>
    <source>
        <strain evidence="3">SQ345</strain>
    </source>
</reference>
<dbReference type="InterPro" id="IPR021534">
    <property type="entry name" value="DUF3192"/>
</dbReference>
<accession>A0ABY9TEG7</accession>
<protein>
    <submittedName>
        <fullName evidence="2">DUF3192 domain-containing protein</fullName>
    </submittedName>
</protein>
<evidence type="ECO:0000313" key="2">
    <source>
        <dbReference type="EMBL" id="WNC67200.1"/>
    </source>
</evidence>
<sequence>MKKSLATLLLIAPLTLGLTGCIIVADGDGKHGSFISDHEDREFENRKKIARLENGMGYIAAQDYLGVPDFNERYEKDGETIQVLFYRTNRVHSDSMTTKDECTPLIFKADKLVSWGESAYKEL</sequence>
<feature type="chain" id="PRO_5046016438" evidence="1">
    <location>
        <begin position="26"/>
        <end position="123"/>
    </location>
</feature>
<dbReference type="PROSITE" id="PS51257">
    <property type="entry name" value="PROKAR_LIPOPROTEIN"/>
    <property type="match status" value="1"/>
</dbReference>
<dbReference type="Pfam" id="PF11399">
    <property type="entry name" value="DUF3192"/>
    <property type="match status" value="1"/>
</dbReference>
<organism evidence="2 3">
    <name type="scientific">Thalassotalea nanhaiensis</name>
    <dbReference type="NCBI Taxonomy" id="3065648"/>
    <lineage>
        <taxon>Bacteria</taxon>
        <taxon>Pseudomonadati</taxon>
        <taxon>Pseudomonadota</taxon>
        <taxon>Gammaproteobacteria</taxon>
        <taxon>Alteromonadales</taxon>
        <taxon>Colwelliaceae</taxon>
        <taxon>Thalassotalea</taxon>
    </lineage>
</organism>
<gene>
    <name evidence="2" type="ORF">RI845_11800</name>
</gene>
<name>A0ABY9TEG7_9GAMM</name>
<proteinExistence type="predicted"/>
<dbReference type="EMBL" id="CP134146">
    <property type="protein sequence ID" value="WNC67200.1"/>
    <property type="molecule type" value="Genomic_DNA"/>
</dbReference>
<keyword evidence="3" id="KW-1185">Reference proteome</keyword>
<evidence type="ECO:0000256" key="1">
    <source>
        <dbReference type="SAM" id="SignalP"/>
    </source>
</evidence>